<protein>
    <submittedName>
        <fullName evidence="13">Outer membrane receptor protein involved in Fe transport</fullName>
    </submittedName>
</protein>
<dbReference type="InterPro" id="IPR037066">
    <property type="entry name" value="Plug_dom_sf"/>
</dbReference>
<dbReference type="InterPro" id="IPR012910">
    <property type="entry name" value="Plug_dom"/>
</dbReference>
<dbReference type="InterPro" id="IPR036942">
    <property type="entry name" value="Beta-barrel_TonB_sf"/>
</dbReference>
<evidence type="ECO:0000256" key="11">
    <source>
        <dbReference type="RuleBase" id="RU003357"/>
    </source>
</evidence>
<evidence type="ECO:0000256" key="6">
    <source>
        <dbReference type="ARBA" id="ARBA00023004"/>
    </source>
</evidence>
<comment type="subcellular location">
    <subcellularLocation>
        <location evidence="1 10">Cell outer membrane</location>
        <topology evidence="1 10">Multi-pass membrane protein</topology>
    </subcellularLocation>
</comment>
<proteinExistence type="inferred from homology"/>
<reference evidence="13 14" key="1">
    <citation type="submission" date="2023-07" db="EMBL/GenBank/DDBJ databases">
        <title>Sorghum-associated microbial communities from plants grown in Nebraska, USA.</title>
        <authorList>
            <person name="Schachtman D."/>
        </authorList>
    </citation>
    <scope>NUCLEOTIDE SEQUENCE [LARGE SCALE GENOMIC DNA]</scope>
    <source>
        <strain evidence="13 14">DS2154</strain>
    </source>
</reference>
<dbReference type="Pfam" id="PF00593">
    <property type="entry name" value="TonB_dep_Rec_b-barrel"/>
    <property type="match status" value="1"/>
</dbReference>
<dbReference type="InterPro" id="IPR039426">
    <property type="entry name" value="TonB-dep_rcpt-like"/>
</dbReference>
<keyword evidence="13" id="KW-0675">Receptor</keyword>
<evidence type="ECO:0000256" key="9">
    <source>
        <dbReference type="ARBA" id="ARBA00023237"/>
    </source>
</evidence>
<evidence type="ECO:0000256" key="3">
    <source>
        <dbReference type="ARBA" id="ARBA00022452"/>
    </source>
</evidence>
<dbReference type="InterPro" id="IPR000531">
    <property type="entry name" value="Beta-barrel_TonB"/>
</dbReference>
<dbReference type="PROSITE" id="PS52016">
    <property type="entry name" value="TONB_DEPENDENT_REC_3"/>
    <property type="match status" value="1"/>
</dbReference>
<evidence type="ECO:0000313" key="13">
    <source>
        <dbReference type="EMBL" id="MDR6532810.1"/>
    </source>
</evidence>
<comment type="similarity">
    <text evidence="10 11">Belongs to the TonB-dependent receptor family.</text>
</comment>
<keyword evidence="9 10" id="KW-0998">Cell outer membrane</keyword>
<dbReference type="Proteomes" id="UP001262754">
    <property type="component" value="Unassembled WGS sequence"/>
</dbReference>
<evidence type="ECO:0000256" key="7">
    <source>
        <dbReference type="ARBA" id="ARBA00023077"/>
    </source>
</evidence>
<dbReference type="SMART" id="SM00965">
    <property type="entry name" value="STN"/>
    <property type="match status" value="1"/>
</dbReference>
<dbReference type="Gene3D" id="3.55.50.30">
    <property type="match status" value="1"/>
</dbReference>
<keyword evidence="8 10" id="KW-0472">Membrane</keyword>
<dbReference type="PANTHER" id="PTHR47234:SF2">
    <property type="entry name" value="TONB-DEPENDENT RECEPTOR"/>
    <property type="match status" value="1"/>
</dbReference>
<dbReference type="Gene3D" id="2.170.130.10">
    <property type="entry name" value="TonB-dependent receptor, plug domain"/>
    <property type="match status" value="1"/>
</dbReference>
<gene>
    <name evidence="13" type="ORF">J2800_003570</name>
</gene>
<keyword evidence="6" id="KW-0408">Iron</keyword>
<organism evidence="13 14">
    <name type="scientific">Caulobacter rhizosphaerae</name>
    <dbReference type="NCBI Taxonomy" id="2010972"/>
    <lineage>
        <taxon>Bacteria</taxon>
        <taxon>Pseudomonadati</taxon>
        <taxon>Pseudomonadota</taxon>
        <taxon>Alphaproteobacteria</taxon>
        <taxon>Caulobacterales</taxon>
        <taxon>Caulobacteraceae</taxon>
        <taxon>Caulobacter</taxon>
    </lineage>
</organism>
<keyword evidence="3 10" id="KW-1134">Transmembrane beta strand</keyword>
<evidence type="ECO:0000256" key="10">
    <source>
        <dbReference type="PROSITE-ProRule" id="PRU01360"/>
    </source>
</evidence>
<keyword evidence="2 10" id="KW-0813">Transport</keyword>
<name>A0ABU1N2Y2_9CAUL</name>
<evidence type="ECO:0000256" key="4">
    <source>
        <dbReference type="ARBA" id="ARBA00022496"/>
    </source>
</evidence>
<comment type="caution">
    <text evidence="13">The sequence shown here is derived from an EMBL/GenBank/DDBJ whole genome shotgun (WGS) entry which is preliminary data.</text>
</comment>
<dbReference type="Pfam" id="PF07660">
    <property type="entry name" value="STN"/>
    <property type="match status" value="1"/>
</dbReference>
<dbReference type="RefSeq" id="WP_310033449.1">
    <property type="nucleotide sequence ID" value="NZ_JAVDRL010000010.1"/>
</dbReference>
<accession>A0ABU1N2Y2</accession>
<dbReference type="PANTHER" id="PTHR47234">
    <property type="match status" value="1"/>
</dbReference>
<evidence type="ECO:0000313" key="14">
    <source>
        <dbReference type="Proteomes" id="UP001262754"/>
    </source>
</evidence>
<evidence type="ECO:0000256" key="2">
    <source>
        <dbReference type="ARBA" id="ARBA00022448"/>
    </source>
</evidence>
<keyword evidence="14" id="KW-1185">Reference proteome</keyword>
<evidence type="ECO:0000256" key="5">
    <source>
        <dbReference type="ARBA" id="ARBA00022692"/>
    </source>
</evidence>
<keyword evidence="4" id="KW-0410">Iron transport</keyword>
<dbReference type="InterPro" id="IPR011662">
    <property type="entry name" value="Secretin/TonB_short_N"/>
</dbReference>
<feature type="domain" description="Secretin/TonB short N-terminal" evidence="12">
    <location>
        <begin position="27"/>
        <end position="78"/>
    </location>
</feature>
<keyword evidence="5 10" id="KW-0812">Transmembrane</keyword>
<evidence type="ECO:0000256" key="1">
    <source>
        <dbReference type="ARBA" id="ARBA00004571"/>
    </source>
</evidence>
<sequence length="1051" mass="113196">MAGVKTFRIKAQDAGPAVTEFARQADVQLVLSAAAARGRRTNALNGTFDVGQGLELLLKGTGLRARHLAPGIYAVTLEPGPRSPSTAPVVIQSVPSTQVAAPTSLDELVVTGTRIRRANTTAAAPVTTLSQADLRLSGVLNLEEAINRLPEARADSTQFTNGSDADGRAQINLRNLGHQRTLVLLDGERLAPVQAVDLNIIPAALVRRVDILTGGASTTYGSDAVAGVVNFMLDRDFEGVRIDGGYSVYQHANDDVAVRGVVAEFANIRAPAERATDGVRKDLTIAAGRRFAGGRGEIALFGAYRSQDPVQWKDRDFSACRIIASEDNGAPSCAVSTLYTHHGRFRPLTGPSAGQVFYTGADGAFAPEADRDLYAANTRENFNFMRSDERRSAGAFVNFGASRAAQFRASLLYMKDATYSQFYPYINTAEVPAGGFQVNCRNPFLSPSQAALLCGSAVGSDQLVSTQYTAIMGGPGSRPLRAEAINQDYRISLGLSGEVFDHWHYDLSAIRSTVFSSLSDSNEVDPSRLNKALNVELVDGIQTCVAKLNGTDPACVPADIFRQNGLDPHFYAYAYRDYVWANHYGQTDLIANLSGDLTSYGVKSPWAGQGVAVALGVEYRADSLKQKIDPAALEFEQLSPPLRGRQSVREFYGELQAPIAEGRPWIERLEINAGVRYSNYNTDHSLLATRKYELQYQPTADWLVRASLNKAARAPNISELYTGSTYGVIGLSDPCSGPSPAASLIACQRTGVTAAQYGRIPNCPDQLCQTYGGNGNRSLRPENARTRTIGLVYTPRGLPGFSVSADYYRIAVKGYIGPILADSVFQSCLSTGQDYYCRFVHRSADTGALFGGPATGGYIATGAQNTALLINEGVDVQASYDMSLGALGRLGLNLTGMRLITTGGRSAPDDPLRNCAGYFGPPQCYAPQPLWRHNLAATWRLPWREAVVSLNWRHVGPTRLAANSSALSAGAPPYAYPSFARLEAYDYLDLGISMRLRPGLTIRLVANNLFDLTPPVVPSTFVDGTTNNPNTYTGTYDPLGRDLHLAFSLGF</sequence>
<dbReference type="Gene3D" id="2.40.170.20">
    <property type="entry name" value="TonB-dependent receptor, beta-barrel domain"/>
    <property type="match status" value="1"/>
</dbReference>
<keyword evidence="4" id="KW-0406">Ion transport</keyword>
<keyword evidence="7 11" id="KW-0798">TonB box</keyword>
<dbReference type="SUPFAM" id="SSF56935">
    <property type="entry name" value="Porins"/>
    <property type="match status" value="1"/>
</dbReference>
<evidence type="ECO:0000256" key="8">
    <source>
        <dbReference type="ARBA" id="ARBA00023136"/>
    </source>
</evidence>
<evidence type="ECO:0000259" key="12">
    <source>
        <dbReference type="SMART" id="SM00965"/>
    </source>
</evidence>
<dbReference type="EMBL" id="JAVDRL010000010">
    <property type="protein sequence ID" value="MDR6532810.1"/>
    <property type="molecule type" value="Genomic_DNA"/>
</dbReference>
<dbReference type="Pfam" id="PF07715">
    <property type="entry name" value="Plug"/>
    <property type="match status" value="1"/>
</dbReference>